<evidence type="ECO:0000313" key="2">
    <source>
        <dbReference type="Proteomes" id="UP000553632"/>
    </source>
</evidence>
<keyword evidence="2" id="KW-1185">Reference proteome</keyword>
<proteinExistence type="predicted"/>
<accession>A0A7J6Q8G8</accession>
<reference evidence="1 2" key="1">
    <citation type="submission" date="2020-04" db="EMBL/GenBank/DDBJ databases">
        <title>Perkinsus olseni comparative genomics.</title>
        <authorList>
            <person name="Bogema D.R."/>
        </authorList>
    </citation>
    <scope>NUCLEOTIDE SEQUENCE [LARGE SCALE GENOMIC DNA]</scope>
    <source>
        <strain evidence="1 2">ATCC PRA-207</strain>
    </source>
</reference>
<sequence>MVSKRPSIYEEDGLLYVTPYERSFEIRIKERWTGKTIAELFADDFRFLGRGLKESAFRLLRDGDLKLARGRKEFRADEGHRVAPGESLWLRSISKR</sequence>
<evidence type="ECO:0000313" key="1">
    <source>
        <dbReference type="EMBL" id="KAF4704281.1"/>
    </source>
</evidence>
<organism evidence="1 2">
    <name type="scientific">Perkinsus olseni</name>
    <name type="common">Perkinsus atlanticus</name>
    <dbReference type="NCBI Taxonomy" id="32597"/>
    <lineage>
        <taxon>Eukaryota</taxon>
        <taxon>Sar</taxon>
        <taxon>Alveolata</taxon>
        <taxon>Perkinsozoa</taxon>
        <taxon>Perkinsea</taxon>
        <taxon>Perkinsida</taxon>
        <taxon>Perkinsidae</taxon>
        <taxon>Perkinsus</taxon>
    </lineage>
</organism>
<name>A0A7J6Q8G8_PEROL</name>
<dbReference type="AlphaFoldDB" id="A0A7J6Q8G8"/>
<dbReference type="Proteomes" id="UP000553632">
    <property type="component" value="Unassembled WGS sequence"/>
</dbReference>
<protein>
    <submittedName>
        <fullName evidence="1">Uncharacterized protein</fullName>
    </submittedName>
</protein>
<dbReference type="EMBL" id="JABANO010034945">
    <property type="protein sequence ID" value="KAF4704281.1"/>
    <property type="molecule type" value="Genomic_DNA"/>
</dbReference>
<comment type="caution">
    <text evidence="1">The sequence shown here is derived from an EMBL/GenBank/DDBJ whole genome shotgun (WGS) entry which is preliminary data.</text>
</comment>
<gene>
    <name evidence="1" type="ORF">FOZ63_010275</name>
</gene>